<name>A0A142BWN3_BABBO</name>
<protein>
    <recommendedName>
        <fullName evidence="4">HTH OST-type domain-containing protein</fullName>
    </recommendedName>
</protein>
<dbReference type="Pfam" id="PF14418">
    <property type="entry name" value="OHA"/>
    <property type="match status" value="1"/>
</dbReference>
<feature type="domain" description="HTH OST-type" evidence="1">
    <location>
        <begin position="312"/>
        <end position="349"/>
    </location>
</feature>
<proteinExistence type="predicted"/>
<dbReference type="Gene3D" id="3.30.420.610">
    <property type="entry name" value="LOTUS domain-like"/>
    <property type="match status" value="1"/>
</dbReference>
<evidence type="ECO:0000259" key="2">
    <source>
        <dbReference type="Pfam" id="PF14418"/>
    </source>
</evidence>
<accession>A0A142BWN3</accession>
<dbReference type="Pfam" id="PF12872">
    <property type="entry name" value="OST-HTH"/>
    <property type="match status" value="1"/>
</dbReference>
<sequence length="413" mass="46453">MAPVLCAQSSVSTNDEDDFCSSYESHKGEYSTGSTSVGCVSSYCHSPEINIGVGQRRIYFGVEKVLSAVYNAICELYNEDILPTLHEIRRKIQRNSSNLVDGNWLLRICREDLYRRFDVVNISHVDEHHTDKGIQHSWAIMLAGKPFVQREVNPSDPRELADLFRHAVFMASANMSDRPVTTQKHDVNISHDIRNVGGRYLFADHLRKTGPERFRSLPLGKVVRIVQDALDSKILSYDGNNVVPVVSSMSTANKIISRMQMMRANSSKLVESQIRTMRDNIITILSEKPRNSNESSRKVTNGPKGGYTVKLKSSDNPMSLCKLPLAYKKRFNIDIDFASVGYSKLIDFLIQEVPECILEPSIDYSRKPNNVTKGFGSLIVNIGYQPSTNILFPLAMNASRLSDNAAIRLVTEW</sequence>
<feature type="domain" description="OST-HTH associated" evidence="2">
    <location>
        <begin position="194"/>
        <end position="257"/>
    </location>
</feature>
<gene>
    <name evidence="3" type="ORF">BBOV_III010230</name>
</gene>
<evidence type="ECO:0000313" key="3">
    <source>
        <dbReference type="EMBL" id="AMP42527.1"/>
    </source>
</evidence>
<organism evidence="3">
    <name type="scientific">Babesia bovis</name>
    <dbReference type="NCBI Taxonomy" id="5865"/>
    <lineage>
        <taxon>Eukaryota</taxon>
        <taxon>Sar</taxon>
        <taxon>Alveolata</taxon>
        <taxon>Apicomplexa</taxon>
        <taxon>Aconoidasida</taxon>
        <taxon>Piroplasmida</taxon>
        <taxon>Babesiidae</taxon>
        <taxon>Babesia</taxon>
    </lineage>
</organism>
<dbReference type="InterPro" id="IPR025677">
    <property type="entry name" value="OST-HTH-assoc_dom"/>
</dbReference>
<evidence type="ECO:0008006" key="4">
    <source>
        <dbReference type="Google" id="ProtNLM"/>
    </source>
</evidence>
<dbReference type="AlphaFoldDB" id="A0A142BWN3"/>
<reference evidence="3" key="1">
    <citation type="submission" date="2015-11" db="EMBL/GenBank/DDBJ databases">
        <title>The sequences of Babesia bovis field isolates and vaccine strain BBOV_III010230 gene.</title>
        <authorList>
            <person name="Molad T."/>
            <person name="Fleiderovitz L."/>
        </authorList>
    </citation>
    <scope>NUCLEOTIDE SEQUENCE</scope>
</reference>
<evidence type="ECO:0000259" key="1">
    <source>
        <dbReference type="Pfam" id="PF12872"/>
    </source>
</evidence>
<dbReference type="EMBL" id="KU041777">
    <property type="protein sequence ID" value="AMP42527.1"/>
    <property type="molecule type" value="Genomic_DNA"/>
</dbReference>
<dbReference type="InterPro" id="IPR041966">
    <property type="entry name" value="LOTUS-like"/>
</dbReference>
<dbReference type="VEuPathDB" id="PiroplasmaDB:BBOV_III010230"/>
<dbReference type="InterPro" id="IPR025605">
    <property type="entry name" value="OST-HTH/LOTUS_dom"/>
</dbReference>